<sequence>MSDRLKLTKATNHEDKFQFAETRCTELQEKLSDIINSKRRKNLKKRSATGINTMGKMSEFNSDYVTIRKKNPKKQCKEETVCEWDNEFAQTGNNVATGKNSVGKMSESNADYVTKKKKNTKRQCKKETTYCEWDNEFAQTGNNMSPVHEDNGVRGDGENHASKSSRHSVIYKTRRRPNDANENPIRPVVELFNINRSESSGDTWQENYAASQMKHSGGGYAAVRGTPPAPLAESYTESGDESKRSKKIRKVMKFMVRRYELPTVSSRSKQRNTKAYEPSTNKAHIPFVTSKSVTPSHNVGLNIQQVLHGLKINQPISEIPSTMAHHMGLRHCTSDAGVKAEVQVKKLNVLKLGKITLTLPKYKSMSFDQLLRLYESNNVIVGKFLKTASCRKSMPFLKKINPPKALPFNCHTEDSDDQIDQQSYSSKPPR</sequence>
<protein>
    <submittedName>
        <fullName evidence="1">Uncharacterized protein</fullName>
    </submittedName>
</protein>
<organism evidence="1 2">
    <name type="scientific">Papilio machaon</name>
    <name type="common">Old World swallowtail butterfly</name>
    <dbReference type="NCBI Taxonomy" id="76193"/>
    <lineage>
        <taxon>Eukaryota</taxon>
        <taxon>Metazoa</taxon>
        <taxon>Ecdysozoa</taxon>
        <taxon>Arthropoda</taxon>
        <taxon>Hexapoda</taxon>
        <taxon>Insecta</taxon>
        <taxon>Pterygota</taxon>
        <taxon>Neoptera</taxon>
        <taxon>Endopterygota</taxon>
        <taxon>Lepidoptera</taxon>
        <taxon>Glossata</taxon>
        <taxon>Ditrysia</taxon>
        <taxon>Papilionoidea</taxon>
        <taxon>Papilionidae</taxon>
        <taxon>Papilioninae</taxon>
        <taxon>Papilio</taxon>
    </lineage>
</organism>
<keyword evidence="2" id="KW-1185">Reference proteome</keyword>
<dbReference type="EMBL" id="KQ461108">
    <property type="protein sequence ID" value="KPJ09034.1"/>
    <property type="molecule type" value="Genomic_DNA"/>
</dbReference>
<reference evidence="1 2" key="1">
    <citation type="journal article" date="2015" name="Nat. Commun.">
        <title>Outbred genome sequencing and CRISPR/Cas9 gene editing in butterflies.</title>
        <authorList>
            <person name="Li X."/>
            <person name="Fan D."/>
            <person name="Zhang W."/>
            <person name="Liu G."/>
            <person name="Zhang L."/>
            <person name="Zhao L."/>
            <person name="Fang X."/>
            <person name="Chen L."/>
            <person name="Dong Y."/>
            <person name="Chen Y."/>
            <person name="Ding Y."/>
            <person name="Zhao R."/>
            <person name="Feng M."/>
            <person name="Zhu Y."/>
            <person name="Feng Y."/>
            <person name="Jiang X."/>
            <person name="Zhu D."/>
            <person name="Xiang H."/>
            <person name="Feng X."/>
            <person name="Li S."/>
            <person name="Wang J."/>
            <person name="Zhang G."/>
            <person name="Kronforst M.R."/>
            <person name="Wang W."/>
        </authorList>
    </citation>
    <scope>NUCLEOTIDE SEQUENCE [LARGE SCALE GENOMIC DNA]</scope>
    <source>
        <strain evidence="1">Ya'a_city_454_Pm</strain>
        <tissue evidence="1">Whole body</tissue>
    </source>
</reference>
<proteinExistence type="predicted"/>
<name>A0A194QUN5_PAPMA</name>
<gene>
    <name evidence="1" type="ORF">RR48_15175</name>
</gene>
<evidence type="ECO:0000313" key="2">
    <source>
        <dbReference type="Proteomes" id="UP000053240"/>
    </source>
</evidence>
<dbReference type="InParanoid" id="A0A194QUN5"/>
<evidence type="ECO:0000313" key="1">
    <source>
        <dbReference type="EMBL" id="KPJ09034.1"/>
    </source>
</evidence>
<accession>A0A194QUN5</accession>
<dbReference type="Proteomes" id="UP000053240">
    <property type="component" value="Unassembled WGS sequence"/>
</dbReference>
<dbReference type="AlphaFoldDB" id="A0A194QUN5"/>